<dbReference type="EMBL" id="CP020814">
    <property type="protein sequence ID" value="ARK32262.1"/>
    <property type="molecule type" value="Genomic_DNA"/>
</dbReference>
<feature type="chain" id="PRO_5010984148" description="DUF4825 domain-containing protein" evidence="1">
    <location>
        <begin position="28"/>
        <end position="128"/>
    </location>
</feature>
<dbReference type="KEGG" id="bkw:BkAM31D_21725"/>
<gene>
    <name evidence="3" type="ORF">BkAM31D_21725</name>
</gene>
<evidence type="ECO:0000256" key="1">
    <source>
        <dbReference type="SAM" id="SignalP"/>
    </source>
</evidence>
<dbReference type="InterPro" id="IPR032250">
    <property type="entry name" value="DUF4825"/>
</dbReference>
<protein>
    <recommendedName>
        <fullName evidence="2">DUF4825 domain-containing protein</fullName>
    </recommendedName>
</protein>
<accession>A0A1X9MMB9</accession>
<evidence type="ECO:0000313" key="4">
    <source>
        <dbReference type="Proteomes" id="UP000193006"/>
    </source>
</evidence>
<dbReference type="PROSITE" id="PS51257">
    <property type="entry name" value="PROKAR_LIPOPROTEIN"/>
    <property type="match status" value="1"/>
</dbReference>
<dbReference type="Pfam" id="PF16107">
    <property type="entry name" value="DUF4825"/>
    <property type="match status" value="1"/>
</dbReference>
<name>A0A1X9MMB9_9BACI</name>
<evidence type="ECO:0000259" key="2">
    <source>
        <dbReference type="Pfam" id="PF16107"/>
    </source>
</evidence>
<dbReference type="AlphaFoldDB" id="A0A1X9MMB9"/>
<sequence length="128" mass="13995" precursor="true">MYGRLKYHLFTLLAVLLLVGCSSTTSGAEGGFLFKPSNNEDTSAIGSVISELPNGENLERVDLHTEAPYGITITYKEIDKSTTLEDVVKSNAVFLFAFAEKAEWITFNVGEQTATVDRENIDKGIVAE</sequence>
<keyword evidence="4" id="KW-1185">Reference proteome</keyword>
<feature type="domain" description="DUF4825" evidence="2">
    <location>
        <begin position="41"/>
        <end position="113"/>
    </location>
</feature>
<feature type="signal peptide" evidence="1">
    <location>
        <begin position="1"/>
        <end position="27"/>
    </location>
</feature>
<dbReference type="RefSeq" id="WP_066158328.1">
    <property type="nucleotide sequence ID" value="NZ_CP020814.1"/>
</dbReference>
<dbReference type="Proteomes" id="UP000193006">
    <property type="component" value="Chromosome"/>
</dbReference>
<keyword evidence="1" id="KW-0732">Signal</keyword>
<organism evidence="3 4">
    <name type="scientific">Halalkalibacter krulwichiae</name>
    <dbReference type="NCBI Taxonomy" id="199441"/>
    <lineage>
        <taxon>Bacteria</taxon>
        <taxon>Bacillati</taxon>
        <taxon>Bacillota</taxon>
        <taxon>Bacilli</taxon>
        <taxon>Bacillales</taxon>
        <taxon>Bacillaceae</taxon>
        <taxon>Halalkalibacter</taxon>
    </lineage>
</organism>
<reference evidence="3 4" key="1">
    <citation type="submission" date="2017-04" db="EMBL/GenBank/DDBJ databases">
        <title>Bacillus krulwichiae AM31D Genome sequencing and assembly.</title>
        <authorList>
            <person name="Krulwich T.A."/>
            <person name="Anastor L."/>
            <person name="Ehrlich R."/>
            <person name="Ehrlich G.D."/>
            <person name="Janto B."/>
        </authorList>
    </citation>
    <scope>NUCLEOTIDE SEQUENCE [LARGE SCALE GENOMIC DNA]</scope>
    <source>
        <strain evidence="3 4">AM31D</strain>
    </source>
</reference>
<proteinExistence type="predicted"/>
<dbReference type="STRING" id="199441.BkAM31D_21725"/>
<evidence type="ECO:0000313" key="3">
    <source>
        <dbReference type="EMBL" id="ARK32262.1"/>
    </source>
</evidence>